<dbReference type="SUPFAM" id="SSF53720">
    <property type="entry name" value="ALDH-like"/>
    <property type="match status" value="1"/>
</dbReference>
<evidence type="ECO:0000259" key="3">
    <source>
        <dbReference type="Pfam" id="PF00171"/>
    </source>
</evidence>
<sequence>MVKGIVHHTRRCGVTTLPAATRTQLFLAGDFVDGSTGEQTDVVSPVTGQIIASIAVPGQADLDKAVEKARVAQKAWRKLGVFERAKVCHRIGDAIERRVDELARLQTLEQGKPVAESIADIKEAAQLFHLHAEDALRLYGETLPSSDVDKRMFTYRAPVGTWGIITPWNFPLLMFTEFVAPGLATGNACIVKPPSNTPLAVLAAMDCLLEAGVPDGLVSVLPGDGAFGSQLVSHPGIDAIGFIGSSATGAKIVQTAGLKRSLMECSGNGPIVVLEDANIERAAKAAVDSAFYCGGQVCCATERLIVHHRVHDAFVESALAYASSHVVLGNPFDASVNLGPLNNEGVAAKMDRHLDEARRLGFDVLLGGGRSAGHPTDLYYDFTIVDGVSEASLLSQEESFGPVLPILTAQDDDDALRIANADRLGLQSAVFTESLSKAYRFIEELETGQVIVNDSNGWWDINMPFGGAGGKGTGWGRIGGMYTLHDMTDLRTGAIHVGS</sequence>
<dbReference type="InterPro" id="IPR016160">
    <property type="entry name" value="Ald_DH_CS_CYS"/>
</dbReference>
<dbReference type="InterPro" id="IPR016161">
    <property type="entry name" value="Ald_DH/histidinol_DH"/>
</dbReference>
<evidence type="ECO:0000256" key="2">
    <source>
        <dbReference type="ARBA" id="ARBA00023002"/>
    </source>
</evidence>
<keyword evidence="5" id="KW-1185">Reference proteome</keyword>
<dbReference type="AlphaFoldDB" id="A0A7J5B158"/>
<dbReference type="Pfam" id="PF00171">
    <property type="entry name" value="Aldedh"/>
    <property type="match status" value="1"/>
</dbReference>
<accession>A0A7J5B158</accession>
<dbReference type="Gene3D" id="3.40.605.10">
    <property type="entry name" value="Aldehyde Dehydrogenase, Chain A, domain 1"/>
    <property type="match status" value="1"/>
</dbReference>
<organism evidence="4 5">
    <name type="scientific">Pseudoclavibacter terrae</name>
    <dbReference type="NCBI Taxonomy" id="1530195"/>
    <lineage>
        <taxon>Bacteria</taxon>
        <taxon>Bacillati</taxon>
        <taxon>Actinomycetota</taxon>
        <taxon>Actinomycetes</taxon>
        <taxon>Micrococcales</taxon>
        <taxon>Microbacteriaceae</taxon>
        <taxon>Pseudoclavibacter</taxon>
    </lineage>
</organism>
<comment type="caution">
    <text evidence="4">The sequence shown here is derived from an EMBL/GenBank/DDBJ whole genome shotgun (WGS) entry which is preliminary data.</text>
</comment>
<gene>
    <name evidence="4" type="ORF">F8O03_09605</name>
</gene>
<dbReference type="InterPro" id="IPR016163">
    <property type="entry name" value="Ald_DH_C"/>
</dbReference>
<dbReference type="GO" id="GO:0016620">
    <property type="term" value="F:oxidoreductase activity, acting on the aldehyde or oxo group of donors, NAD or NADP as acceptor"/>
    <property type="evidence" value="ECO:0007669"/>
    <property type="project" value="InterPro"/>
</dbReference>
<protein>
    <submittedName>
        <fullName evidence="4">Aldehyde dehydrogenase</fullName>
    </submittedName>
</protein>
<dbReference type="EMBL" id="WBJX01000003">
    <property type="protein sequence ID" value="KAB1637479.1"/>
    <property type="molecule type" value="Genomic_DNA"/>
</dbReference>
<keyword evidence="2" id="KW-0560">Oxidoreductase</keyword>
<dbReference type="Proteomes" id="UP000490386">
    <property type="component" value="Unassembled WGS sequence"/>
</dbReference>
<comment type="similarity">
    <text evidence="1">Belongs to the aldehyde dehydrogenase family.</text>
</comment>
<dbReference type="OrthoDB" id="6882680at2"/>
<dbReference type="PANTHER" id="PTHR11699">
    <property type="entry name" value="ALDEHYDE DEHYDROGENASE-RELATED"/>
    <property type="match status" value="1"/>
</dbReference>
<proteinExistence type="inferred from homology"/>
<evidence type="ECO:0000313" key="5">
    <source>
        <dbReference type="Proteomes" id="UP000490386"/>
    </source>
</evidence>
<evidence type="ECO:0000313" key="4">
    <source>
        <dbReference type="EMBL" id="KAB1637479.1"/>
    </source>
</evidence>
<dbReference type="PROSITE" id="PS00070">
    <property type="entry name" value="ALDEHYDE_DEHYDR_CYS"/>
    <property type="match status" value="1"/>
</dbReference>
<evidence type="ECO:0000256" key="1">
    <source>
        <dbReference type="ARBA" id="ARBA00009986"/>
    </source>
</evidence>
<dbReference type="InterPro" id="IPR015590">
    <property type="entry name" value="Aldehyde_DH_dom"/>
</dbReference>
<dbReference type="InterPro" id="IPR016162">
    <property type="entry name" value="Ald_DH_N"/>
</dbReference>
<dbReference type="Gene3D" id="3.40.309.10">
    <property type="entry name" value="Aldehyde Dehydrogenase, Chain A, domain 2"/>
    <property type="match status" value="1"/>
</dbReference>
<feature type="domain" description="Aldehyde dehydrogenase" evidence="3">
    <location>
        <begin position="31"/>
        <end position="491"/>
    </location>
</feature>
<name>A0A7J5B158_9MICO</name>
<reference evidence="4 5" key="1">
    <citation type="submission" date="2019-09" db="EMBL/GenBank/DDBJ databases">
        <title>Phylogeny of genus Pseudoclavibacter and closely related genus.</title>
        <authorList>
            <person name="Li Y."/>
        </authorList>
    </citation>
    <scope>NUCLEOTIDE SEQUENCE [LARGE SCALE GENOMIC DNA]</scope>
    <source>
        <strain evidence="4 5">THG-MD12</strain>
    </source>
</reference>
<dbReference type="FunFam" id="3.40.605.10:FF:000007">
    <property type="entry name" value="NAD/NADP-dependent betaine aldehyde dehydrogenase"/>
    <property type="match status" value="1"/>
</dbReference>